<proteinExistence type="predicted"/>
<reference evidence="4 5" key="1">
    <citation type="journal article" date="2016" name="Nat. Commun.">
        <title>Thousands of microbial genomes shed light on interconnected biogeochemical processes in an aquifer system.</title>
        <authorList>
            <person name="Anantharaman K."/>
            <person name="Brown C.T."/>
            <person name="Hug L.A."/>
            <person name="Sharon I."/>
            <person name="Castelle C.J."/>
            <person name="Probst A.J."/>
            <person name="Thomas B.C."/>
            <person name="Singh A."/>
            <person name="Wilkins M.J."/>
            <person name="Karaoz U."/>
            <person name="Brodie E.L."/>
            <person name="Williams K.H."/>
            <person name="Hubbard S.S."/>
            <person name="Banfield J.F."/>
        </authorList>
    </citation>
    <scope>NUCLEOTIDE SEQUENCE [LARGE SCALE GENOMIC DNA]</scope>
</reference>
<dbReference type="STRING" id="1817867.A3F83_16210"/>
<dbReference type="GO" id="GO:0016020">
    <property type="term" value="C:membrane"/>
    <property type="evidence" value="ECO:0007669"/>
    <property type="project" value="GOC"/>
</dbReference>
<dbReference type="GO" id="GO:0009245">
    <property type="term" value="P:lipid A biosynthetic process"/>
    <property type="evidence" value="ECO:0007669"/>
    <property type="project" value="TreeGrafter"/>
</dbReference>
<dbReference type="InterPro" id="IPR004843">
    <property type="entry name" value="Calcineurin-like_PHP"/>
</dbReference>
<keyword evidence="2" id="KW-0378">Hydrolase</keyword>
<dbReference type="GO" id="GO:0008758">
    <property type="term" value="F:UDP-2,3-diacylglucosamine hydrolase activity"/>
    <property type="evidence" value="ECO:0007669"/>
    <property type="project" value="TreeGrafter"/>
</dbReference>
<dbReference type="Proteomes" id="UP000179129">
    <property type="component" value="Unassembled WGS sequence"/>
</dbReference>
<dbReference type="GO" id="GO:0046872">
    <property type="term" value="F:metal ion binding"/>
    <property type="evidence" value="ECO:0007669"/>
    <property type="project" value="UniProtKB-KW"/>
</dbReference>
<evidence type="ECO:0000259" key="3">
    <source>
        <dbReference type="Pfam" id="PF00149"/>
    </source>
</evidence>
<dbReference type="EMBL" id="MFIX01000007">
    <property type="protein sequence ID" value="OGG06730.1"/>
    <property type="molecule type" value="Genomic_DNA"/>
</dbReference>
<dbReference type="AlphaFoldDB" id="A0A1F5Z2Q7"/>
<keyword evidence="1" id="KW-0479">Metal-binding</keyword>
<dbReference type="InterPro" id="IPR029052">
    <property type="entry name" value="Metallo-depent_PP-like"/>
</dbReference>
<comment type="caution">
    <text evidence="4">The sequence shown here is derived from an EMBL/GenBank/DDBJ whole genome shotgun (WGS) entry which is preliminary data.</text>
</comment>
<dbReference type="PANTHER" id="PTHR31302:SF31">
    <property type="entry name" value="PHOSPHODIESTERASE YAEI"/>
    <property type="match status" value="1"/>
</dbReference>
<organism evidence="4 5">
    <name type="scientific">Candidatus Glassbacteria bacterium RIFCSPLOWO2_12_FULL_58_11</name>
    <dbReference type="NCBI Taxonomy" id="1817867"/>
    <lineage>
        <taxon>Bacteria</taxon>
        <taxon>Candidatus Glassiibacteriota</taxon>
    </lineage>
</organism>
<dbReference type="InterPro" id="IPR051158">
    <property type="entry name" value="Metallophosphoesterase_sf"/>
</dbReference>
<evidence type="ECO:0000313" key="4">
    <source>
        <dbReference type="EMBL" id="OGG06730.1"/>
    </source>
</evidence>
<evidence type="ECO:0000313" key="5">
    <source>
        <dbReference type="Proteomes" id="UP000179129"/>
    </source>
</evidence>
<dbReference type="Pfam" id="PF00149">
    <property type="entry name" value="Metallophos"/>
    <property type="match status" value="1"/>
</dbReference>
<name>A0A1F5Z2Q7_9BACT</name>
<sequence length="308" mass="34211">MSELILALFSALALAVVFEMLRNLRIRFRTLNILIPSSGEPGRDSRYSILHISDIHLTRDSLSRLEPLRKLAGREWDFILITGDLIDDDSGIAPVCKVLGALKARYGKFAVLGNHDYTAYRARNPWQWLKLLSLTFYPVRFEVFCAPNAIDRLAGTLERNGIRLLRNELAEGWTESGEAYQIFGIDDPSTNKDDPAPLYGSVRENALRLVIMHSPRRVESVKPFQPDLVLCGHTHGGQIRLPFFGAISTHSDAPRRACAGLTNLAGCRMHISPGMGAGRVLPFRILAPPEITEIVLEIQSGATRSGEV</sequence>
<evidence type="ECO:0000256" key="1">
    <source>
        <dbReference type="ARBA" id="ARBA00022723"/>
    </source>
</evidence>
<dbReference type="SUPFAM" id="SSF56300">
    <property type="entry name" value="Metallo-dependent phosphatases"/>
    <property type="match status" value="1"/>
</dbReference>
<protein>
    <recommendedName>
        <fullName evidence="3">Calcineurin-like phosphoesterase domain-containing protein</fullName>
    </recommendedName>
</protein>
<gene>
    <name evidence="4" type="ORF">A3F83_16210</name>
</gene>
<feature type="domain" description="Calcineurin-like phosphoesterase" evidence="3">
    <location>
        <begin position="48"/>
        <end position="236"/>
    </location>
</feature>
<dbReference type="Gene3D" id="3.60.21.10">
    <property type="match status" value="1"/>
</dbReference>
<dbReference type="PANTHER" id="PTHR31302">
    <property type="entry name" value="TRANSMEMBRANE PROTEIN WITH METALLOPHOSPHOESTERASE DOMAIN-RELATED"/>
    <property type="match status" value="1"/>
</dbReference>
<accession>A0A1F5Z2Q7</accession>
<evidence type="ECO:0000256" key="2">
    <source>
        <dbReference type="ARBA" id="ARBA00022801"/>
    </source>
</evidence>